<dbReference type="InterPro" id="IPR050571">
    <property type="entry name" value="Class-IV_PLP-Dep_Aminotrnsfr"/>
</dbReference>
<comment type="caution">
    <text evidence="2">The sequence shown here is derived from an EMBL/GenBank/DDBJ whole genome shotgun (WGS) entry which is preliminary data.</text>
</comment>
<dbReference type="AlphaFoldDB" id="A0A9W6PY93"/>
<dbReference type="InterPro" id="IPR001544">
    <property type="entry name" value="Aminotrans_IV"/>
</dbReference>
<dbReference type="Gene3D" id="3.30.470.10">
    <property type="match status" value="1"/>
</dbReference>
<dbReference type="SUPFAM" id="SSF56752">
    <property type="entry name" value="D-aminoacid aminotransferase-like PLP-dependent enzymes"/>
    <property type="match status" value="1"/>
</dbReference>
<dbReference type="Proteomes" id="UP001165124">
    <property type="component" value="Unassembled WGS sequence"/>
</dbReference>
<proteinExistence type="inferred from homology"/>
<name>A0A9W6PY93_9ACTN</name>
<evidence type="ECO:0000256" key="1">
    <source>
        <dbReference type="ARBA" id="ARBA00009320"/>
    </source>
</evidence>
<dbReference type="GO" id="GO:0005829">
    <property type="term" value="C:cytosol"/>
    <property type="evidence" value="ECO:0007669"/>
    <property type="project" value="TreeGrafter"/>
</dbReference>
<accession>A0A9W6PY93</accession>
<dbReference type="InterPro" id="IPR036038">
    <property type="entry name" value="Aminotransferase-like"/>
</dbReference>
<dbReference type="EMBL" id="BSRZ01000007">
    <property type="protein sequence ID" value="GLW65093.1"/>
    <property type="molecule type" value="Genomic_DNA"/>
</dbReference>
<dbReference type="Gene3D" id="3.20.10.10">
    <property type="entry name" value="D-amino Acid Aminotransferase, subunit A, domain 2"/>
    <property type="match status" value="1"/>
</dbReference>
<evidence type="ECO:0008006" key="4">
    <source>
        <dbReference type="Google" id="ProtNLM"/>
    </source>
</evidence>
<dbReference type="Pfam" id="PF01063">
    <property type="entry name" value="Aminotran_4"/>
    <property type="match status" value="1"/>
</dbReference>
<reference evidence="2" key="1">
    <citation type="submission" date="2023-02" db="EMBL/GenBank/DDBJ databases">
        <title>Actinomadura rubrobrunea NBRC 14622.</title>
        <authorList>
            <person name="Ichikawa N."/>
            <person name="Sato H."/>
            <person name="Tonouchi N."/>
        </authorList>
    </citation>
    <scope>NUCLEOTIDE SEQUENCE</scope>
    <source>
        <strain evidence="2">NBRC 14622</strain>
    </source>
</reference>
<dbReference type="InterPro" id="IPR043132">
    <property type="entry name" value="BCAT-like_C"/>
</dbReference>
<evidence type="ECO:0000313" key="2">
    <source>
        <dbReference type="EMBL" id="GLW65093.1"/>
    </source>
</evidence>
<gene>
    <name evidence="2" type="ORF">Arub01_33370</name>
</gene>
<dbReference type="PANTHER" id="PTHR42743">
    <property type="entry name" value="AMINO-ACID AMINOTRANSFERASE"/>
    <property type="match status" value="1"/>
</dbReference>
<dbReference type="InterPro" id="IPR043131">
    <property type="entry name" value="BCAT-like_N"/>
</dbReference>
<comment type="similarity">
    <text evidence="1">Belongs to the class-IV pyridoxal-phosphate-dependent aminotransferase family.</text>
</comment>
<protein>
    <recommendedName>
        <fullName evidence="4">Class IV aminotransferase</fullName>
    </recommendedName>
</protein>
<dbReference type="GO" id="GO:0008153">
    <property type="term" value="P:4-aminobenzoate biosynthetic process"/>
    <property type="evidence" value="ECO:0007669"/>
    <property type="project" value="TreeGrafter"/>
</dbReference>
<keyword evidence="3" id="KW-1185">Reference proteome</keyword>
<dbReference type="NCBIfam" id="NF006734">
    <property type="entry name" value="PRK09266.1"/>
    <property type="match status" value="1"/>
</dbReference>
<sequence>MLPRTEIDGHAPSAAEVLPAALVNYGHVTVMQVRDRAVRGLDLHLSRLDAANRELFGSGLDGERVRDHIRHALGDTADATVRVTVFRGAESDDVSVMVTVRPPEEAARTPQKLRSVVYLRPVPHIKHTGTFAQIHYGRAAEREGFDDALLVDHEGVVSEAGIANVLCHDGDTFVWPDAPALPGITMRLLDRAGLGARRRTVRLADLPSFAAVFVTNSRGVSPVGRVDDRTVPQNPEIAERLVGLYESIPWDPL</sequence>
<dbReference type="GO" id="GO:0008696">
    <property type="term" value="F:4-amino-4-deoxychorismate lyase activity"/>
    <property type="evidence" value="ECO:0007669"/>
    <property type="project" value="TreeGrafter"/>
</dbReference>
<organism evidence="2 3">
    <name type="scientific">Actinomadura rubrobrunea</name>
    <dbReference type="NCBI Taxonomy" id="115335"/>
    <lineage>
        <taxon>Bacteria</taxon>
        <taxon>Bacillati</taxon>
        <taxon>Actinomycetota</taxon>
        <taxon>Actinomycetes</taxon>
        <taxon>Streptosporangiales</taxon>
        <taxon>Thermomonosporaceae</taxon>
        <taxon>Actinomadura</taxon>
    </lineage>
</organism>
<dbReference type="PANTHER" id="PTHR42743:SF2">
    <property type="entry name" value="AMINODEOXYCHORISMATE LYASE"/>
    <property type="match status" value="1"/>
</dbReference>
<evidence type="ECO:0000313" key="3">
    <source>
        <dbReference type="Proteomes" id="UP001165124"/>
    </source>
</evidence>
<dbReference type="RefSeq" id="WP_106258699.1">
    <property type="nucleotide sequence ID" value="NZ_BSRZ01000007.1"/>
</dbReference>